<dbReference type="Proteomes" id="UP001460270">
    <property type="component" value="Unassembled WGS sequence"/>
</dbReference>
<accession>A0AAW0MXN0</accession>
<keyword evidence="4" id="KW-1185">Reference proteome</keyword>
<feature type="chain" id="PRO_5043429809" evidence="2">
    <location>
        <begin position="19"/>
        <end position="182"/>
    </location>
</feature>
<evidence type="ECO:0000256" key="2">
    <source>
        <dbReference type="SAM" id="SignalP"/>
    </source>
</evidence>
<keyword evidence="2" id="KW-0732">Signal</keyword>
<proteinExistence type="predicted"/>
<reference evidence="4" key="1">
    <citation type="submission" date="2024-04" db="EMBL/GenBank/DDBJ databases">
        <title>Salinicola lusitanus LLJ914,a marine bacterium isolated from the Okinawa Trough.</title>
        <authorList>
            <person name="Li J."/>
        </authorList>
    </citation>
    <scope>NUCLEOTIDE SEQUENCE [LARGE SCALE GENOMIC DNA]</scope>
</reference>
<protein>
    <submittedName>
        <fullName evidence="3">Uncharacterized protein</fullName>
    </submittedName>
</protein>
<feature type="region of interest" description="Disordered" evidence="1">
    <location>
        <begin position="87"/>
        <end position="141"/>
    </location>
</feature>
<feature type="compositionally biased region" description="Polar residues" evidence="1">
    <location>
        <begin position="92"/>
        <end position="105"/>
    </location>
</feature>
<comment type="caution">
    <text evidence="3">The sequence shown here is derived from an EMBL/GenBank/DDBJ whole genome shotgun (WGS) entry which is preliminary data.</text>
</comment>
<evidence type="ECO:0000256" key="1">
    <source>
        <dbReference type="SAM" id="MobiDB-lite"/>
    </source>
</evidence>
<dbReference type="AlphaFoldDB" id="A0AAW0MXN0"/>
<feature type="signal peptide" evidence="2">
    <location>
        <begin position="1"/>
        <end position="18"/>
    </location>
</feature>
<sequence length="182" mass="20902">MENSLVFVLLLLCSFSSARRDRDKDEDEIDPCLADIHAVLRNMTSTLTEYKIEIERLRDHNKDRASTCIFDMLVQTWESCSVENKRPKLESLKNQSSDMGSTLQEQEAKLETLEKQSSDMGSTLQAHESDVKNLKTQTNETKTQVEALFKDKTEQDAKLEILEKQSSYMGSTLKGQVYQNRK</sequence>
<name>A0AAW0MXN0_9GOBI</name>
<evidence type="ECO:0000313" key="4">
    <source>
        <dbReference type="Proteomes" id="UP001460270"/>
    </source>
</evidence>
<gene>
    <name evidence="3" type="ORF">WMY93_026985</name>
</gene>
<feature type="compositionally biased region" description="Basic and acidic residues" evidence="1">
    <location>
        <begin position="106"/>
        <end position="117"/>
    </location>
</feature>
<dbReference type="EMBL" id="JBBPFD010000020">
    <property type="protein sequence ID" value="KAK7883862.1"/>
    <property type="molecule type" value="Genomic_DNA"/>
</dbReference>
<organism evidence="3 4">
    <name type="scientific">Mugilogobius chulae</name>
    <name type="common">yellowstripe goby</name>
    <dbReference type="NCBI Taxonomy" id="88201"/>
    <lineage>
        <taxon>Eukaryota</taxon>
        <taxon>Metazoa</taxon>
        <taxon>Chordata</taxon>
        <taxon>Craniata</taxon>
        <taxon>Vertebrata</taxon>
        <taxon>Euteleostomi</taxon>
        <taxon>Actinopterygii</taxon>
        <taxon>Neopterygii</taxon>
        <taxon>Teleostei</taxon>
        <taxon>Neoteleostei</taxon>
        <taxon>Acanthomorphata</taxon>
        <taxon>Gobiaria</taxon>
        <taxon>Gobiiformes</taxon>
        <taxon>Gobioidei</taxon>
        <taxon>Gobiidae</taxon>
        <taxon>Gobionellinae</taxon>
        <taxon>Mugilogobius</taxon>
    </lineage>
</organism>
<evidence type="ECO:0000313" key="3">
    <source>
        <dbReference type="EMBL" id="KAK7883862.1"/>
    </source>
</evidence>